<dbReference type="NCBIfam" id="TIGR00229">
    <property type="entry name" value="sensory_box"/>
    <property type="match status" value="1"/>
</dbReference>
<dbReference type="InterPro" id="IPR035965">
    <property type="entry name" value="PAS-like_dom_sf"/>
</dbReference>
<dbReference type="SUPFAM" id="SSF55785">
    <property type="entry name" value="PYP-like sensor domain (PAS domain)"/>
    <property type="match status" value="1"/>
</dbReference>
<dbReference type="SMART" id="SM00267">
    <property type="entry name" value="GGDEF"/>
    <property type="match status" value="1"/>
</dbReference>
<dbReference type="CDD" id="cd01948">
    <property type="entry name" value="EAL"/>
    <property type="match status" value="1"/>
</dbReference>
<evidence type="ECO:0000256" key="2">
    <source>
        <dbReference type="ARBA" id="ARBA00022636"/>
    </source>
</evidence>
<dbReference type="EC" id="3.1.4.52" evidence="1"/>
<dbReference type="InterPro" id="IPR000160">
    <property type="entry name" value="GGDEF_dom"/>
</dbReference>
<dbReference type="InterPro" id="IPR001633">
    <property type="entry name" value="EAL_dom"/>
</dbReference>
<proteinExistence type="predicted"/>
<dbReference type="PANTHER" id="PTHR44757">
    <property type="entry name" value="DIGUANYLATE CYCLASE DGCP"/>
    <property type="match status" value="1"/>
</dbReference>
<dbReference type="Gene3D" id="3.20.20.450">
    <property type="entry name" value="EAL domain"/>
    <property type="match status" value="1"/>
</dbReference>
<dbReference type="CDD" id="cd00130">
    <property type="entry name" value="PAS"/>
    <property type="match status" value="1"/>
</dbReference>
<dbReference type="Pfam" id="PF00563">
    <property type="entry name" value="EAL"/>
    <property type="match status" value="1"/>
</dbReference>
<gene>
    <name evidence="7" type="primary">cph2_5</name>
    <name evidence="7" type="ORF">MBHS_02181</name>
</gene>
<dbReference type="InterPro" id="IPR043128">
    <property type="entry name" value="Rev_trsase/Diguanyl_cyclase"/>
</dbReference>
<feature type="domain" description="EAL" evidence="5">
    <location>
        <begin position="432"/>
        <end position="685"/>
    </location>
</feature>
<evidence type="ECO:0000256" key="3">
    <source>
        <dbReference type="SAM" id="Coils"/>
    </source>
</evidence>
<evidence type="ECO:0000259" key="6">
    <source>
        <dbReference type="PROSITE" id="PS50887"/>
    </source>
</evidence>
<keyword evidence="3" id="KW-0175">Coiled coil</keyword>
<feature type="coiled-coil region" evidence="3">
    <location>
        <begin position="10"/>
        <end position="112"/>
    </location>
</feature>
<dbReference type="SUPFAM" id="SSF141868">
    <property type="entry name" value="EAL domain-like"/>
    <property type="match status" value="1"/>
</dbReference>
<dbReference type="Gene3D" id="3.30.450.20">
    <property type="entry name" value="PAS domain"/>
    <property type="match status" value="1"/>
</dbReference>
<dbReference type="NCBIfam" id="TIGR00254">
    <property type="entry name" value="GGDEF"/>
    <property type="match status" value="1"/>
</dbReference>
<dbReference type="AlphaFoldDB" id="A0A1H6FBC4"/>
<sequence length="693" mass="79136">MTQKIQAPKLVALQTRLEQLACKNADLQATLDTISEHHDLVEKDLFNQLQCVKQSLEHLKLEKSDLEISLETITQHADVFEQELLLTQNILEQKVQERTHELETNNQFLQQEIKKRKHIEADLQLAASVFDASNDGIIITDANTTILSVNHAYTRLTGYTLQESMGQDLHFTKSGRHDFEFFQNMTESLLCVGYWSGEIWSRRKTEDIFPGWLSISAVKDKQDRITHYIAILSDNTDQRRSKDRIHHLCYYDALTDLPNRTLFYERLQQSLQRANRNRRTKQAKIGITVLFIDLDNFKAINDVFGHDAGDTLLAEMGQRIQHHIAPDSDTLARLSGDEFTLLLGDCMLEQEAVQSASELAGRILDNLHEPFILNGDEVFITASIGIALSPQDGKTMLELLKNAESAGYNAKRNGRNQYQFFTKTLNNTAHRRLMLQNSLRRALERDQLTLYYQPQWDTFTQKIIGVEALLRWQHPELGAISPAEFIPIAEDAGLILPISDWVMRTACLQNKQWQRQGYQPLRMAINLSAQQFHHDNLLHTLKQTLTSTGLDARWLELEITETAAMRFADKTVEMLQDLKKIGVSLAIDDFGTGYSSLGYLRQFRLDMLKIDGSFIADLASESGKALVMAIIDMAHNLKLKVIAEGIETPQQMSFLHQHRCDFVQGFLFHHPVPAAEINHLLQKAVDEQPVLDN</sequence>
<reference evidence="7 8" key="1">
    <citation type="submission" date="2016-10" db="EMBL/GenBank/DDBJ databases">
        <authorList>
            <person name="de Groot N.N."/>
        </authorList>
    </citation>
    <scope>NUCLEOTIDE SEQUENCE [LARGE SCALE GENOMIC DNA]</scope>
    <source>
        <strain evidence="7">MBHS1</strain>
    </source>
</reference>
<dbReference type="SUPFAM" id="SSF55073">
    <property type="entry name" value="Nucleotide cyclase"/>
    <property type="match status" value="1"/>
</dbReference>
<dbReference type="OrthoDB" id="9813913at2"/>
<dbReference type="Gene3D" id="3.30.70.270">
    <property type="match status" value="1"/>
</dbReference>
<keyword evidence="2" id="KW-0973">c-di-GMP</keyword>
<organism evidence="7 8">
    <name type="scientific">Candidatus Venteria ishoeyi</name>
    <dbReference type="NCBI Taxonomy" id="1899563"/>
    <lineage>
        <taxon>Bacteria</taxon>
        <taxon>Pseudomonadati</taxon>
        <taxon>Pseudomonadota</taxon>
        <taxon>Gammaproteobacteria</taxon>
        <taxon>Thiotrichales</taxon>
        <taxon>Thiotrichaceae</taxon>
        <taxon>Venteria</taxon>
    </lineage>
</organism>
<dbReference type="InterPro" id="IPR035919">
    <property type="entry name" value="EAL_sf"/>
</dbReference>
<keyword evidence="8" id="KW-1185">Reference proteome</keyword>
<dbReference type="InterPro" id="IPR000014">
    <property type="entry name" value="PAS"/>
</dbReference>
<evidence type="ECO:0000313" key="7">
    <source>
        <dbReference type="EMBL" id="SEH06324.1"/>
    </source>
</evidence>
<dbReference type="PANTHER" id="PTHR44757:SF2">
    <property type="entry name" value="BIOFILM ARCHITECTURE MAINTENANCE PROTEIN MBAA"/>
    <property type="match status" value="1"/>
</dbReference>
<dbReference type="Pfam" id="PF13426">
    <property type="entry name" value="PAS_9"/>
    <property type="match status" value="1"/>
</dbReference>
<evidence type="ECO:0000256" key="1">
    <source>
        <dbReference type="ARBA" id="ARBA00012282"/>
    </source>
</evidence>
<dbReference type="SMART" id="SM00091">
    <property type="entry name" value="PAS"/>
    <property type="match status" value="1"/>
</dbReference>
<evidence type="ECO:0000313" key="8">
    <source>
        <dbReference type="Proteomes" id="UP000236724"/>
    </source>
</evidence>
<protein>
    <recommendedName>
        <fullName evidence="1">cyclic-guanylate-specific phosphodiesterase</fullName>
        <ecNumber evidence="1">3.1.4.52</ecNumber>
    </recommendedName>
</protein>
<evidence type="ECO:0000259" key="4">
    <source>
        <dbReference type="PROSITE" id="PS50112"/>
    </source>
</evidence>
<dbReference type="InterPro" id="IPR052155">
    <property type="entry name" value="Biofilm_reg_signaling"/>
</dbReference>
<dbReference type="PROSITE" id="PS50883">
    <property type="entry name" value="EAL"/>
    <property type="match status" value="1"/>
</dbReference>
<dbReference type="FunFam" id="3.20.20.450:FF:000001">
    <property type="entry name" value="Cyclic di-GMP phosphodiesterase yahA"/>
    <property type="match status" value="1"/>
</dbReference>
<dbReference type="CDD" id="cd01949">
    <property type="entry name" value="GGDEF"/>
    <property type="match status" value="1"/>
</dbReference>
<evidence type="ECO:0000259" key="5">
    <source>
        <dbReference type="PROSITE" id="PS50883"/>
    </source>
</evidence>
<dbReference type="PROSITE" id="PS50887">
    <property type="entry name" value="GGDEF"/>
    <property type="match status" value="1"/>
</dbReference>
<dbReference type="SMART" id="SM00052">
    <property type="entry name" value="EAL"/>
    <property type="match status" value="1"/>
</dbReference>
<dbReference type="InterPro" id="IPR029787">
    <property type="entry name" value="Nucleotide_cyclase"/>
</dbReference>
<name>A0A1H6FBC4_9GAMM</name>
<feature type="domain" description="PAS" evidence="4">
    <location>
        <begin position="122"/>
        <end position="169"/>
    </location>
</feature>
<feature type="domain" description="GGDEF" evidence="6">
    <location>
        <begin position="285"/>
        <end position="423"/>
    </location>
</feature>
<dbReference type="PROSITE" id="PS50112">
    <property type="entry name" value="PAS"/>
    <property type="match status" value="1"/>
</dbReference>
<dbReference type="Proteomes" id="UP000236724">
    <property type="component" value="Unassembled WGS sequence"/>
</dbReference>
<dbReference type="EMBL" id="FMSV02000471">
    <property type="protein sequence ID" value="SEH06324.1"/>
    <property type="molecule type" value="Genomic_DNA"/>
</dbReference>
<dbReference type="Pfam" id="PF00990">
    <property type="entry name" value="GGDEF"/>
    <property type="match status" value="1"/>
</dbReference>
<dbReference type="GO" id="GO:0071111">
    <property type="term" value="F:cyclic-guanylate-specific phosphodiesterase activity"/>
    <property type="evidence" value="ECO:0007669"/>
    <property type="project" value="UniProtKB-EC"/>
</dbReference>
<dbReference type="RefSeq" id="WP_103920115.1">
    <property type="nucleotide sequence ID" value="NZ_FMSV02000471.1"/>
</dbReference>
<accession>A0A1H6FBC4</accession>